<feature type="transmembrane region" description="Helical" evidence="7">
    <location>
        <begin position="78"/>
        <end position="100"/>
    </location>
</feature>
<keyword evidence="4 7" id="KW-0812">Transmembrane</keyword>
<dbReference type="EMBL" id="BMAQ01000035">
    <property type="protein sequence ID" value="GFR39180.1"/>
    <property type="molecule type" value="Genomic_DNA"/>
</dbReference>
<comment type="caution">
    <text evidence="9">The sequence shown here is derived from an EMBL/GenBank/DDBJ whole genome shotgun (WGS) entry which is preliminary data.</text>
</comment>
<protein>
    <submittedName>
        <fullName evidence="9">Sugar transferase</fullName>
    </submittedName>
</protein>
<name>A0A916QET2_9BACL</name>
<comment type="similarity">
    <text evidence="2">Belongs to the bacterial sugar transferase family.</text>
</comment>
<evidence type="ECO:0000256" key="5">
    <source>
        <dbReference type="ARBA" id="ARBA00022989"/>
    </source>
</evidence>
<keyword evidence="10" id="KW-1185">Reference proteome</keyword>
<feature type="domain" description="Bacterial sugar transferase" evidence="8">
    <location>
        <begin position="255"/>
        <end position="435"/>
    </location>
</feature>
<accession>A0A916QET2</accession>
<reference evidence="9" key="2">
    <citation type="journal article" date="2021" name="Data Brief">
        <title>Draft genome sequence data of the facultative, thermophilic, xylanolytic bacterium Paenibacillus sp. strain DA-C8.</title>
        <authorList>
            <person name="Chhe C."/>
            <person name="Uke A."/>
            <person name="Baramee S."/>
            <person name="Ungkulpasvich U."/>
            <person name="Tachaapaikoon C."/>
            <person name="Pason P."/>
            <person name="Waeonukul R."/>
            <person name="Ratanakhanokchai K."/>
            <person name="Kosugi A."/>
        </authorList>
    </citation>
    <scope>NUCLEOTIDE SEQUENCE</scope>
    <source>
        <strain evidence="9">DA-C8</strain>
    </source>
</reference>
<dbReference type="PANTHER" id="PTHR30576:SF0">
    <property type="entry name" value="UNDECAPRENYL-PHOSPHATE N-ACETYLGALACTOSAMINYL 1-PHOSPHATE TRANSFERASE-RELATED"/>
    <property type="match status" value="1"/>
</dbReference>
<dbReference type="GO" id="GO:0016780">
    <property type="term" value="F:phosphotransferase activity, for other substituted phosphate groups"/>
    <property type="evidence" value="ECO:0007669"/>
    <property type="project" value="TreeGrafter"/>
</dbReference>
<dbReference type="GO" id="GO:0016020">
    <property type="term" value="C:membrane"/>
    <property type="evidence" value="ECO:0007669"/>
    <property type="project" value="UniProtKB-SubCell"/>
</dbReference>
<gene>
    <name evidence="9" type="ORF">PRECH8_24760</name>
</gene>
<dbReference type="NCBIfam" id="TIGR03025">
    <property type="entry name" value="EPS_sugtrans"/>
    <property type="match status" value="1"/>
</dbReference>
<keyword evidence="6 7" id="KW-0472">Membrane</keyword>
<reference evidence="9" key="1">
    <citation type="submission" date="2020-08" db="EMBL/GenBank/DDBJ databases">
        <authorList>
            <person name="Uke A."/>
            <person name="Chhe C."/>
            <person name="Baramee S."/>
            <person name="Kosugi A."/>
        </authorList>
    </citation>
    <scope>NUCLEOTIDE SEQUENCE</scope>
    <source>
        <strain evidence="9">DA-C8</strain>
    </source>
</reference>
<dbReference type="Pfam" id="PF02397">
    <property type="entry name" value="Bac_transf"/>
    <property type="match status" value="1"/>
</dbReference>
<dbReference type="RefSeq" id="WP_200967387.1">
    <property type="nucleotide sequence ID" value="NZ_BMAQ01000035.1"/>
</dbReference>
<evidence type="ECO:0000256" key="6">
    <source>
        <dbReference type="ARBA" id="ARBA00023136"/>
    </source>
</evidence>
<organism evidence="9 10">
    <name type="scientific">Insulibacter thermoxylanivorax</name>
    <dbReference type="NCBI Taxonomy" id="2749268"/>
    <lineage>
        <taxon>Bacteria</taxon>
        <taxon>Bacillati</taxon>
        <taxon>Bacillota</taxon>
        <taxon>Bacilli</taxon>
        <taxon>Bacillales</taxon>
        <taxon>Paenibacillaceae</taxon>
        <taxon>Insulibacter</taxon>
    </lineage>
</organism>
<evidence type="ECO:0000313" key="10">
    <source>
        <dbReference type="Proteomes" id="UP000654993"/>
    </source>
</evidence>
<evidence type="ECO:0000259" key="8">
    <source>
        <dbReference type="Pfam" id="PF02397"/>
    </source>
</evidence>
<feature type="transmembrane region" description="Helical" evidence="7">
    <location>
        <begin position="46"/>
        <end position="66"/>
    </location>
</feature>
<evidence type="ECO:0000256" key="3">
    <source>
        <dbReference type="ARBA" id="ARBA00022679"/>
    </source>
</evidence>
<dbReference type="PANTHER" id="PTHR30576">
    <property type="entry name" value="COLANIC BIOSYNTHESIS UDP-GLUCOSE LIPID CARRIER TRANSFERASE"/>
    <property type="match status" value="1"/>
</dbReference>
<dbReference type="AlphaFoldDB" id="A0A916QET2"/>
<evidence type="ECO:0000256" key="4">
    <source>
        <dbReference type="ARBA" id="ARBA00022692"/>
    </source>
</evidence>
<comment type="subcellular location">
    <subcellularLocation>
        <location evidence="1">Membrane</location>
        <topology evidence="1">Multi-pass membrane protein</topology>
    </subcellularLocation>
</comment>
<proteinExistence type="inferred from homology"/>
<dbReference type="Proteomes" id="UP000654993">
    <property type="component" value="Unassembled WGS sequence"/>
</dbReference>
<keyword evidence="3 9" id="KW-0808">Transferase</keyword>
<evidence type="ECO:0000256" key="7">
    <source>
        <dbReference type="SAM" id="Phobius"/>
    </source>
</evidence>
<feature type="transmembrane region" description="Helical" evidence="7">
    <location>
        <begin position="257"/>
        <end position="281"/>
    </location>
</feature>
<feature type="transmembrane region" description="Helical" evidence="7">
    <location>
        <begin position="12"/>
        <end position="34"/>
    </location>
</feature>
<evidence type="ECO:0000256" key="2">
    <source>
        <dbReference type="ARBA" id="ARBA00006464"/>
    </source>
</evidence>
<evidence type="ECO:0000313" key="9">
    <source>
        <dbReference type="EMBL" id="GFR39180.1"/>
    </source>
</evidence>
<keyword evidence="5 7" id="KW-1133">Transmembrane helix</keyword>
<dbReference type="InterPro" id="IPR003362">
    <property type="entry name" value="Bact_transf"/>
</dbReference>
<feature type="transmembrane region" description="Helical" evidence="7">
    <location>
        <begin position="112"/>
        <end position="131"/>
    </location>
</feature>
<evidence type="ECO:0000256" key="1">
    <source>
        <dbReference type="ARBA" id="ARBA00004141"/>
    </source>
</evidence>
<dbReference type="InterPro" id="IPR017475">
    <property type="entry name" value="EPS_sugar_tfrase"/>
</dbReference>
<sequence>MGNRMKRRFVALLLAVTDLIILYGGYVLAFLIIFGQDIPERNWDAFVLLAPWLGLAALIIFNFFDLYANSNRRSYDNFLYSILLSIGLLLIVMVAVSFWIRGFALPRSVILLGSFIVTIMMVLIRSFIWYVQLKLNGKKRVLIVASTMEHGKRMSEKVFEHVKGWFEIRAVVTADKKELIAEHIPHIDVVLITPELTGEQKAEIMSYSSQYMKEVLLVPELYELFLMGAEAQQIDDMLVFSVMPPSLSSGELFIKRLLDIVISVIILIITSPIMLLLLILIPLTSKGSPIYSQVRIGKNGKPYMIYKFRTMVHNAEQHTGPVLAADKDPRITRIGRLIRPLRLDELPQLFNVLKGDMSLVGPRPERPHFMKQYQKEHPDYLYRIAVKPGITGLAQVKAKYSTTAEEKLRYDLMYIRNYTLLLDIKLLFQTLIVVLRGVQAKGVKRQEKAHRIFPKIIQESDQYLSKHNHISH</sequence>